<accession>A0A7R9DL61</accession>
<reference evidence="1" key="1">
    <citation type="submission" date="2020-11" db="EMBL/GenBank/DDBJ databases">
        <authorList>
            <person name="Tran Van P."/>
        </authorList>
    </citation>
    <scope>NUCLEOTIDE SEQUENCE</scope>
</reference>
<gene>
    <name evidence="1" type="ORF">TPSB3V08_LOCUS11271</name>
</gene>
<evidence type="ECO:0000313" key="1">
    <source>
        <dbReference type="EMBL" id="CAD7416749.1"/>
    </source>
</evidence>
<name>A0A7R9DL61_TIMPO</name>
<dbReference type="AlphaFoldDB" id="A0A7R9DL61"/>
<dbReference type="EMBL" id="OD011822">
    <property type="protein sequence ID" value="CAD7416749.1"/>
    <property type="molecule type" value="Genomic_DNA"/>
</dbReference>
<proteinExistence type="predicted"/>
<sequence>MAQPTCLTHGLLHFAEDLRAKILQTLSCHHGNKEDLTGFCVCEQGWTSAPFDRGHFHLRGVHYHMCNIELQPLEQLGSTLRQNRFIRQAVTFTKTG</sequence>
<protein>
    <submittedName>
        <fullName evidence="1">Uncharacterized protein</fullName>
    </submittedName>
</protein>
<organism evidence="1">
    <name type="scientific">Timema poppense</name>
    <name type="common">Walking stick</name>
    <dbReference type="NCBI Taxonomy" id="170557"/>
    <lineage>
        <taxon>Eukaryota</taxon>
        <taxon>Metazoa</taxon>
        <taxon>Ecdysozoa</taxon>
        <taxon>Arthropoda</taxon>
        <taxon>Hexapoda</taxon>
        <taxon>Insecta</taxon>
        <taxon>Pterygota</taxon>
        <taxon>Neoptera</taxon>
        <taxon>Polyneoptera</taxon>
        <taxon>Phasmatodea</taxon>
        <taxon>Timematodea</taxon>
        <taxon>Timematoidea</taxon>
        <taxon>Timematidae</taxon>
        <taxon>Timema</taxon>
    </lineage>
</organism>